<gene>
    <name evidence="5" type="primary">pspA_1</name>
    <name evidence="5" type="ORF">TZ90_00016</name>
</gene>
<feature type="repeat" description="Cell wall-binding" evidence="2">
    <location>
        <begin position="294"/>
        <end position="313"/>
    </location>
</feature>
<protein>
    <submittedName>
        <fullName evidence="5">Surface protein pspA</fullName>
    </submittedName>
</protein>
<feature type="repeat" description="Cell wall-binding" evidence="2">
    <location>
        <begin position="274"/>
        <end position="293"/>
    </location>
</feature>
<dbReference type="Pfam" id="PF19127">
    <property type="entry name" value="Choline_bind_3"/>
    <property type="match status" value="1"/>
</dbReference>
<dbReference type="PROSITE" id="PS51170">
    <property type="entry name" value="CW"/>
    <property type="match status" value="3"/>
</dbReference>
<keyword evidence="1" id="KW-0677">Repeat</keyword>
<dbReference type="Proteomes" id="UP000033538">
    <property type="component" value="Unassembled WGS sequence"/>
</dbReference>
<feature type="repeat" description="Cell wall-binding" evidence="2">
    <location>
        <begin position="254"/>
        <end position="273"/>
    </location>
</feature>
<dbReference type="Gene3D" id="2.10.270.10">
    <property type="entry name" value="Cholin Binding"/>
    <property type="match status" value="1"/>
</dbReference>
<feature type="compositionally biased region" description="Basic and acidic residues" evidence="3">
    <location>
        <begin position="50"/>
        <end position="63"/>
    </location>
</feature>
<dbReference type="EMBL" id="JYGP01000001">
    <property type="protein sequence ID" value="KJQ69339.1"/>
    <property type="molecule type" value="Genomic_DNA"/>
</dbReference>
<dbReference type="SUPFAM" id="SSF69360">
    <property type="entry name" value="Cell wall binding repeat"/>
    <property type="match status" value="1"/>
</dbReference>
<proteinExistence type="predicted"/>
<name>A0A0F2DGK8_STRMT</name>
<evidence type="ECO:0000256" key="2">
    <source>
        <dbReference type="PROSITE-ProRule" id="PRU00591"/>
    </source>
</evidence>
<feature type="signal peptide" evidence="4">
    <location>
        <begin position="1"/>
        <end position="25"/>
    </location>
</feature>
<evidence type="ECO:0000313" key="5">
    <source>
        <dbReference type="EMBL" id="KJQ69339.1"/>
    </source>
</evidence>
<dbReference type="InterPro" id="IPR018337">
    <property type="entry name" value="Cell_wall/Cho-bd_repeat"/>
</dbReference>
<dbReference type="Pfam" id="PF01473">
    <property type="entry name" value="Choline_bind_1"/>
    <property type="match status" value="1"/>
</dbReference>
<evidence type="ECO:0000256" key="1">
    <source>
        <dbReference type="ARBA" id="ARBA00022737"/>
    </source>
</evidence>
<sequence length="352" mass="38553">MKKVLLTSAAVVAAAAALNAAPVHAYGNWTGWNNGGAGSTGSVNHGDQVNVKDHKDPYSLDYSRDSRNPMVKYGFIKYDRTEKEGFTKHLRVTVVDGGGRPVPNALIDVQIIPNAASVYPGTRTARTGESKQYESFTVKTNQSGDADFTNFPILSGNGEVLRDEQGQEVYGSVLFKAGELVKYRVATTATDFKEATELVGQIEITNDMYTNGEIKVPYKLDDRAAQIGNATTAAQYGWAQTAEGWKYFENAAAVTGWKQVDGNWYYLNDKGVMQTGWVNVNGTWYFLNKSGAMQTGWLKDGNTWYFLESTGAMKASQWFEVAGKWYHVNGSGALSVNTTVDGYNVNANGEWV</sequence>
<evidence type="ECO:0000256" key="4">
    <source>
        <dbReference type="SAM" id="SignalP"/>
    </source>
</evidence>
<feature type="region of interest" description="Disordered" evidence="3">
    <location>
        <begin position="38"/>
        <end position="63"/>
    </location>
</feature>
<feature type="chain" id="PRO_5002452512" evidence="4">
    <location>
        <begin position="26"/>
        <end position="352"/>
    </location>
</feature>
<dbReference type="AlphaFoldDB" id="A0A0F2DGK8"/>
<comment type="caution">
    <text evidence="5">The sequence shown here is derived from an EMBL/GenBank/DDBJ whole genome shotgun (WGS) entry which is preliminary data.</text>
</comment>
<reference evidence="5 6" key="1">
    <citation type="submission" date="2015-02" db="EMBL/GenBank/DDBJ databases">
        <title>Evolution of amylase-binding proteins of oral streptococcal species.</title>
        <authorList>
            <person name="Haase E.M."/>
        </authorList>
    </citation>
    <scope>NUCLEOTIDE SEQUENCE [LARGE SCALE GENOMIC DNA]</scope>
    <source>
        <strain evidence="5 6">OT25</strain>
    </source>
</reference>
<accession>A0A0F2DGK8</accession>
<evidence type="ECO:0000313" key="6">
    <source>
        <dbReference type="Proteomes" id="UP000033538"/>
    </source>
</evidence>
<organism evidence="5 6">
    <name type="scientific">Streptococcus mitis</name>
    <dbReference type="NCBI Taxonomy" id="28037"/>
    <lineage>
        <taxon>Bacteria</taxon>
        <taxon>Bacillati</taxon>
        <taxon>Bacillota</taxon>
        <taxon>Bacilli</taxon>
        <taxon>Lactobacillales</taxon>
        <taxon>Streptococcaceae</taxon>
        <taxon>Streptococcus</taxon>
        <taxon>Streptococcus mitis group</taxon>
    </lineage>
</organism>
<keyword evidence="4" id="KW-0732">Signal</keyword>
<evidence type="ECO:0000256" key="3">
    <source>
        <dbReference type="SAM" id="MobiDB-lite"/>
    </source>
</evidence>
<dbReference type="PATRIC" id="fig|28037.212.peg.11"/>